<feature type="compositionally biased region" description="Basic and acidic residues" evidence="1">
    <location>
        <begin position="268"/>
        <end position="283"/>
    </location>
</feature>
<evidence type="ECO:0000256" key="1">
    <source>
        <dbReference type="SAM" id="MobiDB-lite"/>
    </source>
</evidence>
<dbReference type="EMBL" id="CP144748">
    <property type="protein sequence ID" value="WVZ71583.1"/>
    <property type="molecule type" value="Genomic_DNA"/>
</dbReference>
<dbReference type="AlphaFoldDB" id="A0AAQ3TDX0"/>
<accession>A0AAQ3TDX0</accession>
<evidence type="ECO:0000256" key="2">
    <source>
        <dbReference type="SAM" id="SignalP"/>
    </source>
</evidence>
<dbReference type="PANTHER" id="PTHR10894">
    <property type="entry name" value="NUCLEOLAR PROTEIN 5 NUCLEOLAR PROTEIN NOP5 NOP58"/>
    <property type="match status" value="1"/>
</dbReference>
<gene>
    <name evidence="3" type="ORF">U9M48_020155</name>
</gene>
<keyword evidence="4" id="KW-1185">Reference proteome</keyword>
<feature type="chain" id="PRO_5042982314" evidence="2">
    <location>
        <begin position="19"/>
        <end position="306"/>
    </location>
</feature>
<dbReference type="PANTHER" id="PTHR10894:SF14">
    <property type="entry name" value="EXPRESSED PROTEIN"/>
    <property type="match status" value="1"/>
</dbReference>
<evidence type="ECO:0000313" key="3">
    <source>
        <dbReference type="EMBL" id="WVZ71583.1"/>
    </source>
</evidence>
<dbReference type="GO" id="GO:0030515">
    <property type="term" value="F:snoRNA binding"/>
    <property type="evidence" value="ECO:0007669"/>
    <property type="project" value="InterPro"/>
</dbReference>
<feature type="region of interest" description="Disordered" evidence="1">
    <location>
        <begin position="249"/>
        <end position="283"/>
    </location>
</feature>
<feature type="signal peptide" evidence="2">
    <location>
        <begin position="1"/>
        <end position="18"/>
    </location>
</feature>
<protein>
    <submittedName>
        <fullName evidence="3">Uncharacterized protein</fullName>
    </submittedName>
</protein>
<name>A0AAQ3TDX0_PASNO</name>
<dbReference type="GO" id="GO:0031428">
    <property type="term" value="C:box C/D methylation guide snoRNP complex"/>
    <property type="evidence" value="ECO:0007669"/>
    <property type="project" value="InterPro"/>
</dbReference>
<dbReference type="Proteomes" id="UP001341281">
    <property type="component" value="Chromosome 04"/>
</dbReference>
<keyword evidence="2" id="KW-0732">Signal</keyword>
<organism evidence="3 4">
    <name type="scientific">Paspalum notatum var. saurae</name>
    <dbReference type="NCBI Taxonomy" id="547442"/>
    <lineage>
        <taxon>Eukaryota</taxon>
        <taxon>Viridiplantae</taxon>
        <taxon>Streptophyta</taxon>
        <taxon>Embryophyta</taxon>
        <taxon>Tracheophyta</taxon>
        <taxon>Spermatophyta</taxon>
        <taxon>Magnoliopsida</taxon>
        <taxon>Liliopsida</taxon>
        <taxon>Poales</taxon>
        <taxon>Poaceae</taxon>
        <taxon>PACMAD clade</taxon>
        <taxon>Panicoideae</taxon>
        <taxon>Andropogonodae</taxon>
        <taxon>Paspaleae</taxon>
        <taxon>Paspalinae</taxon>
        <taxon>Paspalum</taxon>
    </lineage>
</organism>
<dbReference type="InterPro" id="IPR045056">
    <property type="entry name" value="Nop56/Nop58"/>
</dbReference>
<sequence>MNMIFLLYLVVFLRQFQTFEDKSAAISADNGVNQQLADMIEHWYLPGMKLGVAKPEYKTIIESKLGITCMHNEAVMEAMWGIEQLMHILVPDEKAELTKEDRLPMSQGLQMLLSRYGFDVELEMINKRIIVTAQTLCACEVVEHEFLRPLRNDALILKAISGINCEHWDALKLATALMMFSSFREEIDSYEVLTQDELSKLKIVAHKYKDIAFKCNCLMYKKLASAYKIKLAKKKLLGSLVKKARKAEVRKKGKLHGDPQSQIPQEHVQGELQRDSEQLPQEHVKDKLQETRSKFLKSMSLLISAL</sequence>
<dbReference type="GO" id="GO:0032040">
    <property type="term" value="C:small-subunit processome"/>
    <property type="evidence" value="ECO:0007669"/>
    <property type="project" value="InterPro"/>
</dbReference>
<evidence type="ECO:0000313" key="4">
    <source>
        <dbReference type="Proteomes" id="UP001341281"/>
    </source>
</evidence>
<reference evidence="3 4" key="1">
    <citation type="submission" date="2024-02" db="EMBL/GenBank/DDBJ databases">
        <title>High-quality chromosome-scale genome assembly of Pensacola bahiagrass (Paspalum notatum Flugge var. saurae).</title>
        <authorList>
            <person name="Vega J.M."/>
            <person name="Podio M."/>
            <person name="Orjuela J."/>
            <person name="Siena L.A."/>
            <person name="Pessino S.C."/>
            <person name="Combes M.C."/>
            <person name="Mariac C."/>
            <person name="Albertini E."/>
            <person name="Pupilli F."/>
            <person name="Ortiz J.P.A."/>
            <person name="Leblanc O."/>
        </authorList>
    </citation>
    <scope>NUCLEOTIDE SEQUENCE [LARGE SCALE GENOMIC DNA]</scope>
    <source>
        <strain evidence="3">R1</strain>
        <tissue evidence="3">Leaf</tissue>
    </source>
</reference>
<proteinExistence type="predicted"/>